<organism evidence="2 3">
    <name type="scientific">Petrolisthes manimaculis</name>
    <dbReference type="NCBI Taxonomy" id="1843537"/>
    <lineage>
        <taxon>Eukaryota</taxon>
        <taxon>Metazoa</taxon>
        <taxon>Ecdysozoa</taxon>
        <taxon>Arthropoda</taxon>
        <taxon>Crustacea</taxon>
        <taxon>Multicrustacea</taxon>
        <taxon>Malacostraca</taxon>
        <taxon>Eumalacostraca</taxon>
        <taxon>Eucarida</taxon>
        <taxon>Decapoda</taxon>
        <taxon>Pleocyemata</taxon>
        <taxon>Anomura</taxon>
        <taxon>Galatheoidea</taxon>
        <taxon>Porcellanidae</taxon>
        <taxon>Petrolisthes</taxon>
    </lineage>
</organism>
<evidence type="ECO:0000313" key="2">
    <source>
        <dbReference type="EMBL" id="KAK4318459.1"/>
    </source>
</evidence>
<name>A0AAE1Q1D0_9EUCA</name>
<comment type="caution">
    <text evidence="2">The sequence shown here is derived from an EMBL/GenBank/DDBJ whole genome shotgun (WGS) entry which is preliminary data.</text>
</comment>
<sequence>MATALQWGHSVVVPLTDVTATASTSAHSFTTSLVPSSVTSTPLLLTGNAPQVLIPEGLSLPASLVLSLDVSHNIRMSTTPSEQDGTSPYPYELNK</sequence>
<dbReference type="AlphaFoldDB" id="A0AAE1Q1D0"/>
<dbReference type="EMBL" id="JAWZYT010000830">
    <property type="protein sequence ID" value="KAK4318459.1"/>
    <property type="molecule type" value="Genomic_DNA"/>
</dbReference>
<evidence type="ECO:0000256" key="1">
    <source>
        <dbReference type="SAM" id="MobiDB-lite"/>
    </source>
</evidence>
<keyword evidence="3" id="KW-1185">Reference proteome</keyword>
<gene>
    <name evidence="2" type="ORF">Pmani_010542</name>
</gene>
<protein>
    <submittedName>
        <fullName evidence="2">Uncharacterized protein</fullName>
    </submittedName>
</protein>
<evidence type="ECO:0000313" key="3">
    <source>
        <dbReference type="Proteomes" id="UP001292094"/>
    </source>
</evidence>
<reference evidence="2" key="1">
    <citation type="submission" date="2023-11" db="EMBL/GenBank/DDBJ databases">
        <title>Genome assemblies of two species of porcelain crab, Petrolisthes cinctipes and Petrolisthes manimaculis (Anomura: Porcellanidae).</title>
        <authorList>
            <person name="Angst P."/>
        </authorList>
    </citation>
    <scope>NUCLEOTIDE SEQUENCE</scope>
    <source>
        <strain evidence="2">PB745_02</strain>
        <tissue evidence="2">Gill</tissue>
    </source>
</reference>
<proteinExistence type="predicted"/>
<feature type="region of interest" description="Disordered" evidence="1">
    <location>
        <begin position="75"/>
        <end position="95"/>
    </location>
</feature>
<accession>A0AAE1Q1D0</accession>
<dbReference type="Proteomes" id="UP001292094">
    <property type="component" value="Unassembled WGS sequence"/>
</dbReference>
<feature type="compositionally biased region" description="Polar residues" evidence="1">
    <location>
        <begin position="75"/>
        <end position="86"/>
    </location>
</feature>